<evidence type="ECO:0000313" key="4">
    <source>
        <dbReference type="Proteomes" id="UP000644507"/>
    </source>
</evidence>
<reference evidence="3" key="1">
    <citation type="journal article" date="2014" name="Int. J. Syst. Evol. Microbiol.">
        <title>Complete genome sequence of Corynebacterium casei LMG S-19264T (=DSM 44701T), isolated from a smear-ripened cheese.</title>
        <authorList>
            <consortium name="US DOE Joint Genome Institute (JGI-PGF)"/>
            <person name="Walter F."/>
            <person name="Albersmeier A."/>
            <person name="Kalinowski J."/>
            <person name="Ruckert C."/>
        </authorList>
    </citation>
    <scope>NUCLEOTIDE SEQUENCE</scope>
    <source>
        <strain evidence="3">KCTC 12988</strain>
    </source>
</reference>
<dbReference type="InterPro" id="IPR011060">
    <property type="entry name" value="RibuloseP-bd_barrel"/>
</dbReference>
<accession>A0A918TFJ2</accession>
<keyword evidence="2" id="KW-0413">Isomerase</keyword>
<organism evidence="3 4">
    <name type="scientific">Roseibacillus persicicus</name>
    <dbReference type="NCBI Taxonomy" id="454148"/>
    <lineage>
        <taxon>Bacteria</taxon>
        <taxon>Pseudomonadati</taxon>
        <taxon>Verrucomicrobiota</taxon>
        <taxon>Verrucomicrobiia</taxon>
        <taxon>Verrucomicrobiales</taxon>
        <taxon>Verrucomicrobiaceae</taxon>
        <taxon>Roseibacillus</taxon>
    </lineage>
</organism>
<dbReference type="Proteomes" id="UP000644507">
    <property type="component" value="Unassembled WGS sequence"/>
</dbReference>
<dbReference type="RefSeq" id="WP_189567662.1">
    <property type="nucleotide sequence ID" value="NZ_BMXI01000003.1"/>
</dbReference>
<keyword evidence="1" id="KW-0479">Metal-binding</keyword>
<dbReference type="AlphaFoldDB" id="A0A918TFJ2"/>
<dbReference type="Pfam" id="PF00834">
    <property type="entry name" value="Ribul_P_3_epim"/>
    <property type="match status" value="1"/>
</dbReference>
<evidence type="ECO:0000256" key="2">
    <source>
        <dbReference type="ARBA" id="ARBA00023235"/>
    </source>
</evidence>
<protein>
    <submittedName>
        <fullName evidence="3">Ribulose-phosphate 3-epimerase</fullName>
    </submittedName>
</protein>
<dbReference type="InterPro" id="IPR000056">
    <property type="entry name" value="Ribul_P_3_epim-like"/>
</dbReference>
<gene>
    <name evidence="3" type="primary">rpe</name>
    <name evidence="3" type="ORF">GCM10007100_08490</name>
</gene>
<keyword evidence="4" id="KW-1185">Reference proteome</keyword>
<dbReference type="Gene3D" id="3.20.20.70">
    <property type="entry name" value="Aldolase class I"/>
    <property type="match status" value="1"/>
</dbReference>
<evidence type="ECO:0000256" key="1">
    <source>
        <dbReference type="ARBA" id="ARBA00022723"/>
    </source>
</evidence>
<dbReference type="InterPro" id="IPR013785">
    <property type="entry name" value="Aldolase_TIM"/>
</dbReference>
<comment type="caution">
    <text evidence="3">The sequence shown here is derived from an EMBL/GenBank/DDBJ whole genome shotgun (WGS) entry which is preliminary data.</text>
</comment>
<dbReference type="GO" id="GO:0016857">
    <property type="term" value="F:racemase and epimerase activity, acting on carbohydrates and derivatives"/>
    <property type="evidence" value="ECO:0007669"/>
    <property type="project" value="InterPro"/>
</dbReference>
<dbReference type="GO" id="GO:0005975">
    <property type="term" value="P:carbohydrate metabolic process"/>
    <property type="evidence" value="ECO:0007669"/>
    <property type="project" value="InterPro"/>
</dbReference>
<dbReference type="GO" id="GO:0046872">
    <property type="term" value="F:metal ion binding"/>
    <property type="evidence" value="ECO:0007669"/>
    <property type="project" value="UniProtKB-KW"/>
</dbReference>
<name>A0A918TFJ2_9BACT</name>
<proteinExistence type="predicted"/>
<reference evidence="3" key="2">
    <citation type="submission" date="2020-09" db="EMBL/GenBank/DDBJ databases">
        <authorList>
            <person name="Sun Q."/>
            <person name="Kim S."/>
        </authorList>
    </citation>
    <scope>NUCLEOTIDE SEQUENCE</scope>
    <source>
        <strain evidence="3">KCTC 12988</strain>
    </source>
</reference>
<sequence>MSRAQTISRLRTGQPQLSIGTLTTDDQPAAIQTLVSGDIPLLHVDIMDGIIWSKTTVGPEFVASLDTDLLKDVHLLVDKPENHIAAYAQAGAGIISFSIEYTEDLAATLSLIEQNGPEILRGVSLNPSTDLEQIRGHLEHIDLVILLAIGPDTGSETFFESLPAKVAQLREWKPELLITIDGAVKKNNVGDVAAMGPDFIATGSAVFDGNDAAANIVEMKAFIAAAKK</sequence>
<dbReference type="PANTHER" id="PTHR11749">
    <property type="entry name" value="RIBULOSE-5-PHOSPHATE-3-EPIMERASE"/>
    <property type="match status" value="1"/>
</dbReference>
<dbReference type="SUPFAM" id="SSF51366">
    <property type="entry name" value="Ribulose-phoshate binding barrel"/>
    <property type="match status" value="1"/>
</dbReference>
<evidence type="ECO:0000313" key="3">
    <source>
        <dbReference type="EMBL" id="GHC45457.1"/>
    </source>
</evidence>
<dbReference type="EMBL" id="BMXI01000003">
    <property type="protein sequence ID" value="GHC45457.1"/>
    <property type="molecule type" value="Genomic_DNA"/>
</dbReference>